<dbReference type="AlphaFoldDB" id="A0A1B6JMW1"/>
<feature type="non-terminal residue" evidence="2">
    <location>
        <position position="147"/>
    </location>
</feature>
<accession>A0A1B6JMW1</accession>
<proteinExistence type="predicted"/>
<protein>
    <submittedName>
        <fullName evidence="2">Uncharacterized protein</fullName>
    </submittedName>
</protein>
<feature type="region of interest" description="Disordered" evidence="1">
    <location>
        <begin position="29"/>
        <end position="86"/>
    </location>
</feature>
<feature type="region of interest" description="Disordered" evidence="1">
    <location>
        <begin position="108"/>
        <end position="131"/>
    </location>
</feature>
<sequence length="147" mass="16243">IFKLILLTLKIHPFNFKCSTGITTLKTMETDEQMPSTSSTSMETEDIVPSTSAVPFVVPHTTSTARTNAQRQREYRQRQALTRTPEQARAFAKAAAERQRRFKLRQSANIALTSGTSESPASTSCSVVERTSVPVVAERRSVPLTNA</sequence>
<feature type="compositionally biased region" description="Polar residues" evidence="1">
    <location>
        <begin position="60"/>
        <end position="69"/>
    </location>
</feature>
<dbReference type="EMBL" id="GECU01007132">
    <property type="protein sequence ID" value="JAT00575.1"/>
    <property type="molecule type" value="Transcribed_RNA"/>
</dbReference>
<reference evidence="2" key="1">
    <citation type="submission" date="2015-11" db="EMBL/GenBank/DDBJ databases">
        <title>De novo transcriptome assembly of four potential Pierce s Disease insect vectors from Arizona vineyards.</title>
        <authorList>
            <person name="Tassone E.E."/>
        </authorList>
    </citation>
    <scope>NUCLEOTIDE SEQUENCE</scope>
</reference>
<feature type="non-terminal residue" evidence="2">
    <location>
        <position position="1"/>
    </location>
</feature>
<organism evidence="2">
    <name type="scientific">Homalodisca liturata</name>
    <dbReference type="NCBI Taxonomy" id="320908"/>
    <lineage>
        <taxon>Eukaryota</taxon>
        <taxon>Metazoa</taxon>
        <taxon>Ecdysozoa</taxon>
        <taxon>Arthropoda</taxon>
        <taxon>Hexapoda</taxon>
        <taxon>Insecta</taxon>
        <taxon>Pterygota</taxon>
        <taxon>Neoptera</taxon>
        <taxon>Paraneoptera</taxon>
        <taxon>Hemiptera</taxon>
        <taxon>Auchenorrhyncha</taxon>
        <taxon>Membracoidea</taxon>
        <taxon>Cicadellidae</taxon>
        <taxon>Cicadellinae</taxon>
        <taxon>Proconiini</taxon>
        <taxon>Homalodisca</taxon>
    </lineage>
</organism>
<name>A0A1B6JMW1_9HEMI</name>
<evidence type="ECO:0000256" key="1">
    <source>
        <dbReference type="SAM" id="MobiDB-lite"/>
    </source>
</evidence>
<evidence type="ECO:0000313" key="2">
    <source>
        <dbReference type="EMBL" id="JAT00575.1"/>
    </source>
</evidence>
<gene>
    <name evidence="2" type="ORF">g.2632</name>
</gene>
<feature type="compositionally biased region" description="Polar residues" evidence="1">
    <location>
        <begin position="108"/>
        <end position="126"/>
    </location>
</feature>